<evidence type="ECO:0000313" key="9">
    <source>
        <dbReference type="EMBL" id="MBL0405509.1"/>
    </source>
</evidence>
<evidence type="ECO:0000256" key="2">
    <source>
        <dbReference type="ARBA" id="ARBA00022448"/>
    </source>
</evidence>
<dbReference type="EMBL" id="JAEQMY010000023">
    <property type="protein sequence ID" value="MBL0405509.1"/>
    <property type="molecule type" value="Genomic_DNA"/>
</dbReference>
<comment type="caution">
    <text evidence="9">The sequence shown here is derived from an EMBL/GenBank/DDBJ whole genome shotgun (WGS) entry which is preliminary data.</text>
</comment>
<dbReference type="SUPFAM" id="SSF161098">
    <property type="entry name" value="MetI-like"/>
    <property type="match status" value="1"/>
</dbReference>
<feature type="transmembrane region" description="Helical" evidence="7">
    <location>
        <begin position="131"/>
        <end position="154"/>
    </location>
</feature>
<evidence type="ECO:0000256" key="1">
    <source>
        <dbReference type="ARBA" id="ARBA00004651"/>
    </source>
</evidence>
<evidence type="ECO:0000256" key="3">
    <source>
        <dbReference type="ARBA" id="ARBA00022475"/>
    </source>
</evidence>
<keyword evidence="3" id="KW-1003">Cell membrane</keyword>
<dbReference type="InterPro" id="IPR000515">
    <property type="entry name" value="MetI-like"/>
</dbReference>
<evidence type="ECO:0000256" key="5">
    <source>
        <dbReference type="ARBA" id="ARBA00022989"/>
    </source>
</evidence>
<dbReference type="PANTHER" id="PTHR43163">
    <property type="entry name" value="DIPEPTIDE TRANSPORT SYSTEM PERMEASE PROTEIN DPPB-RELATED"/>
    <property type="match status" value="1"/>
</dbReference>
<dbReference type="PROSITE" id="PS50928">
    <property type="entry name" value="ABC_TM1"/>
    <property type="match status" value="1"/>
</dbReference>
<evidence type="ECO:0000259" key="8">
    <source>
        <dbReference type="PROSITE" id="PS50928"/>
    </source>
</evidence>
<dbReference type="Pfam" id="PF00528">
    <property type="entry name" value="BPD_transp_1"/>
    <property type="match status" value="1"/>
</dbReference>
<proteinExistence type="inferred from homology"/>
<name>A0A937CYJ0_9HYPH</name>
<keyword evidence="2 7" id="KW-0813">Transport</keyword>
<comment type="subcellular location">
    <subcellularLocation>
        <location evidence="1 7">Cell membrane</location>
        <topology evidence="1 7">Multi-pass membrane protein</topology>
    </subcellularLocation>
</comment>
<dbReference type="InterPro" id="IPR045621">
    <property type="entry name" value="BPD_transp_1_N"/>
</dbReference>
<feature type="transmembrane region" description="Helical" evidence="7">
    <location>
        <begin position="6"/>
        <end position="27"/>
    </location>
</feature>
<evidence type="ECO:0000313" key="10">
    <source>
        <dbReference type="Proteomes" id="UP000605848"/>
    </source>
</evidence>
<keyword evidence="5 7" id="KW-1133">Transmembrane helix</keyword>
<feature type="domain" description="ABC transmembrane type-1" evidence="8">
    <location>
        <begin position="92"/>
        <end position="294"/>
    </location>
</feature>
<keyword evidence="4 7" id="KW-0812">Transmembrane</keyword>
<feature type="transmembrane region" description="Helical" evidence="7">
    <location>
        <begin position="98"/>
        <end position="119"/>
    </location>
</feature>
<dbReference type="Pfam" id="PF19300">
    <property type="entry name" value="BPD_transp_1_N"/>
    <property type="match status" value="1"/>
</dbReference>
<accession>A0A937CYJ0</accession>
<comment type="similarity">
    <text evidence="7">Belongs to the binding-protein-dependent transport system permease family.</text>
</comment>
<dbReference type="CDD" id="cd06261">
    <property type="entry name" value="TM_PBP2"/>
    <property type="match status" value="1"/>
</dbReference>
<dbReference type="Proteomes" id="UP000605848">
    <property type="component" value="Unassembled WGS sequence"/>
</dbReference>
<keyword evidence="10" id="KW-1185">Reference proteome</keyword>
<evidence type="ECO:0000256" key="7">
    <source>
        <dbReference type="RuleBase" id="RU363032"/>
    </source>
</evidence>
<evidence type="ECO:0000256" key="4">
    <source>
        <dbReference type="ARBA" id="ARBA00022692"/>
    </source>
</evidence>
<dbReference type="InterPro" id="IPR035906">
    <property type="entry name" value="MetI-like_sf"/>
</dbReference>
<feature type="transmembrane region" description="Helical" evidence="7">
    <location>
        <begin position="174"/>
        <end position="194"/>
    </location>
</feature>
<dbReference type="GO" id="GO:0071916">
    <property type="term" value="F:dipeptide transmembrane transporter activity"/>
    <property type="evidence" value="ECO:0007669"/>
    <property type="project" value="TreeGrafter"/>
</dbReference>
<feature type="transmembrane region" description="Helical" evidence="7">
    <location>
        <begin position="229"/>
        <end position="255"/>
    </location>
</feature>
<sequence length="310" mass="33603">MLFNRVVDSAITIIMVVSLVFVAMRILPGDPAVAALGEYATPEQLAAFRARMGLDAPLWLQYLTFLRDIVTLNFGTSMITGESIAAMLLANLPYTVELTVAAMLVGMIIGVPMGVLSATRRGSAADYSARVIALAGFCVPDFFLGALILIIFGLKLDLFPVMGGGVGFADRMEHLVLPALTLGLVMAAFTSRLTRSALLEVLRRDYIRTARAKGVDEHWVIYKHALRNALIPVVTGFGIYILTMLSGSIAIELIFARPGVGSVLINGINSRDYPMVQAGLLVFALFVVLVNIAMDLIYVLIDPRLRRVSK</sequence>
<evidence type="ECO:0000256" key="6">
    <source>
        <dbReference type="ARBA" id="ARBA00023136"/>
    </source>
</evidence>
<dbReference type="PANTHER" id="PTHR43163:SF6">
    <property type="entry name" value="DIPEPTIDE TRANSPORT SYSTEM PERMEASE PROTEIN DPPB-RELATED"/>
    <property type="match status" value="1"/>
</dbReference>
<dbReference type="RefSeq" id="WP_202061432.1">
    <property type="nucleotide sequence ID" value="NZ_JAEQMY010000023.1"/>
</dbReference>
<reference evidence="9" key="1">
    <citation type="submission" date="2021-01" db="EMBL/GenBank/DDBJ databases">
        <title>Microvirga sp.</title>
        <authorList>
            <person name="Kim M.K."/>
        </authorList>
    </citation>
    <scope>NUCLEOTIDE SEQUENCE</scope>
    <source>
        <strain evidence="9">5420S-16</strain>
    </source>
</reference>
<dbReference type="Gene3D" id="1.10.3720.10">
    <property type="entry name" value="MetI-like"/>
    <property type="match status" value="1"/>
</dbReference>
<dbReference type="GO" id="GO:0005886">
    <property type="term" value="C:plasma membrane"/>
    <property type="evidence" value="ECO:0007669"/>
    <property type="project" value="UniProtKB-SubCell"/>
</dbReference>
<protein>
    <submittedName>
        <fullName evidence="9">ABC transporter permease</fullName>
    </submittedName>
</protein>
<organism evidence="9 10">
    <name type="scientific">Microvirga aerilata</name>
    <dbReference type="NCBI Taxonomy" id="670292"/>
    <lineage>
        <taxon>Bacteria</taxon>
        <taxon>Pseudomonadati</taxon>
        <taxon>Pseudomonadota</taxon>
        <taxon>Alphaproteobacteria</taxon>
        <taxon>Hyphomicrobiales</taxon>
        <taxon>Methylobacteriaceae</taxon>
        <taxon>Microvirga</taxon>
    </lineage>
</organism>
<gene>
    <name evidence="9" type="ORF">JKG68_16185</name>
</gene>
<dbReference type="AlphaFoldDB" id="A0A937CYJ0"/>
<feature type="transmembrane region" description="Helical" evidence="7">
    <location>
        <begin position="275"/>
        <end position="301"/>
    </location>
</feature>
<keyword evidence="6 7" id="KW-0472">Membrane</keyword>